<evidence type="ECO:0000256" key="1">
    <source>
        <dbReference type="SAM" id="SignalP"/>
    </source>
</evidence>
<keyword evidence="1" id="KW-0732">Signal</keyword>
<name>A0A6G1I3V1_9PEZI</name>
<accession>A0A6G1I3V1</accession>
<sequence length="95" mass="10700">MTLGSSMLLPTIPMLLSCLHQSHPESGHTTTDGIWDNGRYVSMVDFGEGDREQWLNARTCRLARRRPPISNHHHRTTSLRGVSLPIKLSLPAQRT</sequence>
<dbReference type="AlphaFoldDB" id="A0A6G1I3V1"/>
<evidence type="ECO:0008006" key="4">
    <source>
        <dbReference type="Google" id="ProtNLM"/>
    </source>
</evidence>
<feature type="signal peptide" evidence="1">
    <location>
        <begin position="1"/>
        <end position="24"/>
    </location>
</feature>
<evidence type="ECO:0000313" key="3">
    <source>
        <dbReference type="Proteomes" id="UP000799640"/>
    </source>
</evidence>
<organism evidence="2 3">
    <name type="scientific">Trichodelitschia bisporula</name>
    <dbReference type="NCBI Taxonomy" id="703511"/>
    <lineage>
        <taxon>Eukaryota</taxon>
        <taxon>Fungi</taxon>
        <taxon>Dikarya</taxon>
        <taxon>Ascomycota</taxon>
        <taxon>Pezizomycotina</taxon>
        <taxon>Dothideomycetes</taxon>
        <taxon>Dothideomycetes incertae sedis</taxon>
        <taxon>Phaeotrichales</taxon>
        <taxon>Phaeotrichaceae</taxon>
        <taxon>Trichodelitschia</taxon>
    </lineage>
</organism>
<proteinExistence type="predicted"/>
<reference evidence="2" key="1">
    <citation type="journal article" date="2020" name="Stud. Mycol.">
        <title>101 Dothideomycetes genomes: a test case for predicting lifestyles and emergence of pathogens.</title>
        <authorList>
            <person name="Haridas S."/>
            <person name="Albert R."/>
            <person name="Binder M."/>
            <person name="Bloem J."/>
            <person name="Labutti K."/>
            <person name="Salamov A."/>
            <person name="Andreopoulos B."/>
            <person name="Baker S."/>
            <person name="Barry K."/>
            <person name="Bills G."/>
            <person name="Bluhm B."/>
            <person name="Cannon C."/>
            <person name="Castanera R."/>
            <person name="Culley D."/>
            <person name="Daum C."/>
            <person name="Ezra D."/>
            <person name="Gonzalez J."/>
            <person name="Henrissat B."/>
            <person name="Kuo A."/>
            <person name="Liang C."/>
            <person name="Lipzen A."/>
            <person name="Lutzoni F."/>
            <person name="Magnuson J."/>
            <person name="Mondo S."/>
            <person name="Nolan M."/>
            <person name="Ohm R."/>
            <person name="Pangilinan J."/>
            <person name="Park H.-J."/>
            <person name="Ramirez L."/>
            <person name="Alfaro M."/>
            <person name="Sun H."/>
            <person name="Tritt A."/>
            <person name="Yoshinaga Y."/>
            <person name="Zwiers L.-H."/>
            <person name="Turgeon B."/>
            <person name="Goodwin S."/>
            <person name="Spatafora J."/>
            <person name="Crous P."/>
            <person name="Grigoriev I."/>
        </authorList>
    </citation>
    <scope>NUCLEOTIDE SEQUENCE</scope>
    <source>
        <strain evidence="2">CBS 262.69</strain>
    </source>
</reference>
<evidence type="ECO:0000313" key="2">
    <source>
        <dbReference type="EMBL" id="KAF2402864.1"/>
    </source>
</evidence>
<feature type="chain" id="PRO_5026017957" description="Secreted protein" evidence="1">
    <location>
        <begin position="25"/>
        <end position="95"/>
    </location>
</feature>
<protein>
    <recommendedName>
        <fullName evidence="4">Secreted protein</fullName>
    </recommendedName>
</protein>
<gene>
    <name evidence="2" type="ORF">EJ06DRAFT_311587</name>
</gene>
<dbReference type="Proteomes" id="UP000799640">
    <property type="component" value="Unassembled WGS sequence"/>
</dbReference>
<dbReference type="EMBL" id="ML996690">
    <property type="protein sequence ID" value="KAF2402864.1"/>
    <property type="molecule type" value="Genomic_DNA"/>
</dbReference>
<keyword evidence="3" id="KW-1185">Reference proteome</keyword>